<keyword evidence="3" id="KW-1185">Reference proteome</keyword>
<evidence type="ECO:0000313" key="3">
    <source>
        <dbReference type="Proteomes" id="UP001163823"/>
    </source>
</evidence>
<dbReference type="Proteomes" id="UP001163823">
    <property type="component" value="Chromosome 4"/>
</dbReference>
<feature type="compositionally biased region" description="Basic and acidic residues" evidence="1">
    <location>
        <begin position="9"/>
        <end position="18"/>
    </location>
</feature>
<proteinExistence type="predicted"/>
<accession>A0AAD7M5B3</accession>
<comment type="caution">
    <text evidence="2">The sequence shown here is derived from an EMBL/GenBank/DDBJ whole genome shotgun (WGS) entry which is preliminary data.</text>
</comment>
<evidence type="ECO:0000313" key="2">
    <source>
        <dbReference type="EMBL" id="KAJ7970193.1"/>
    </source>
</evidence>
<dbReference type="SUPFAM" id="SSF51735">
    <property type="entry name" value="NAD(P)-binding Rossmann-fold domains"/>
    <property type="match status" value="1"/>
</dbReference>
<dbReference type="EMBL" id="JARAOO010000004">
    <property type="protein sequence ID" value="KAJ7970193.1"/>
    <property type="molecule type" value="Genomic_DNA"/>
</dbReference>
<dbReference type="InterPro" id="IPR036291">
    <property type="entry name" value="NAD(P)-bd_dom_sf"/>
</dbReference>
<evidence type="ECO:0000256" key="1">
    <source>
        <dbReference type="SAM" id="MobiDB-lite"/>
    </source>
</evidence>
<reference evidence="2" key="1">
    <citation type="journal article" date="2023" name="Science">
        <title>Elucidation of the pathway for biosynthesis of saponin adjuvants from the soapbark tree.</title>
        <authorList>
            <person name="Reed J."/>
            <person name="Orme A."/>
            <person name="El-Demerdash A."/>
            <person name="Owen C."/>
            <person name="Martin L.B.B."/>
            <person name="Misra R.C."/>
            <person name="Kikuchi S."/>
            <person name="Rejzek M."/>
            <person name="Martin A.C."/>
            <person name="Harkess A."/>
            <person name="Leebens-Mack J."/>
            <person name="Louveau T."/>
            <person name="Stephenson M.J."/>
            <person name="Osbourn A."/>
        </authorList>
    </citation>
    <scope>NUCLEOTIDE SEQUENCE</scope>
    <source>
        <strain evidence="2">S10</strain>
    </source>
</reference>
<organism evidence="2 3">
    <name type="scientific">Quillaja saponaria</name>
    <name type="common">Soap bark tree</name>
    <dbReference type="NCBI Taxonomy" id="32244"/>
    <lineage>
        <taxon>Eukaryota</taxon>
        <taxon>Viridiplantae</taxon>
        <taxon>Streptophyta</taxon>
        <taxon>Embryophyta</taxon>
        <taxon>Tracheophyta</taxon>
        <taxon>Spermatophyta</taxon>
        <taxon>Magnoliopsida</taxon>
        <taxon>eudicotyledons</taxon>
        <taxon>Gunneridae</taxon>
        <taxon>Pentapetalae</taxon>
        <taxon>rosids</taxon>
        <taxon>fabids</taxon>
        <taxon>Fabales</taxon>
        <taxon>Quillajaceae</taxon>
        <taxon>Quillaja</taxon>
    </lineage>
</organism>
<gene>
    <name evidence="2" type="ORF">O6P43_008415</name>
</gene>
<dbReference type="AlphaFoldDB" id="A0AAD7M5B3"/>
<name>A0AAD7M5B3_QUISA</name>
<protein>
    <submittedName>
        <fullName evidence="2">Retinol dehydrogenase 12-like</fullName>
    </submittedName>
</protein>
<dbReference type="KEGG" id="qsa:O6P43_008415"/>
<sequence>MATTSSSLDEAKKKEEGKKKKQALGWIEWLRGWFNLTYELLFQRIMASHLQNPMPLPPVNDLTCIVTGSTSGIGREIARFVFLCKLCCLNTNLAV</sequence>
<feature type="region of interest" description="Disordered" evidence="1">
    <location>
        <begin position="1"/>
        <end position="21"/>
    </location>
</feature>